<dbReference type="RefSeq" id="WP_188662419.1">
    <property type="nucleotide sequence ID" value="NZ_BMHV01000006.1"/>
</dbReference>
<dbReference type="EMBL" id="BMHV01000006">
    <property type="protein sequence ID" value="GGF58664.1"/>
    <property type="molecule type" value="Genomic_DNA"/>
</dbReference>
<evidence type="ECO:0000256" key="4">
    <source>
        <dbReference type="ARBA" id="ARBA00022692"/>
    </source>
</evidence>
<dbReference type="GO" id="GO:0022857">
    <property type="term" value="F:transmembrane transporter activity"/>
    <property type="evidence" value="ECO:0007669"/>
    <property type="project" value="InterPro"/>
</dbReference>
<comment type="subcellular location">
    <subcellularLocation>
        <location evidence="1">Membrane</location>
        <topology evidence="1">Multi-pass membrane protein</topology>
    </subcellularLocation>
</comment>
<dbReference type="PANTHER" id="PTHR12778:SF10">
    <property type="entry name" value="MAJOR FACILITATOR SUPERFAMILY DOMAIN-CONTAINING PROTEIN 3"/>
    <property type="match status" value="1"/>
</dbReference>
<dbReference type="NCBIfam" id="TIGR00901">
    <property type="entry name" value="2A0125"/>
    <property type="match status" value="1"/>
</dbReference>
<keyword evidence="3" id="KW-0813">Transport</keyword>
<dbReference type="CDD" id="cd17486">
    <property type="entry name" value="MFS_AmpG_like"/>
    <property type="match status" value="1"/>
</dbReference>
<dbReference type="InterPro" id="IPR004752">
    <property type="entry name" value="AmpG_permease/AT-1"/>
</dbReference>
<keyword evidence="6 7" id="KW-0472">Membrane</keyword>
<feature type="transmembrane region" description="Helical" evidence="7">
    <location>
        <begin position="149"/>
        <end position="170"/>
    </location>
</feature>
<evidence type="ECO:0000256" key="7">
    <source>
        <dbReference type="SAM" id="Phobius"/>
    </source>
</evidence>
<evidence type="ECO:0000256" key="2">
    <source>
        <dbReference type="ARBA" id="ARBA00008335"/>
    </source>
</evidence>
<dbReference type="Pfam" id="PF07690">
    <property type="entry name" value="MFS_1"/>
    <property type="match status" value="2"/>
</dbReference>
<feature type="transmembrane region" description="Helical" evidence="7">
    <location>
        <begin position="410"/>
        <end position="430"/>
    </location>
</feature>
<evidence type="ECO:0000313" key="9">
    <source>
        <dbReference type="Proteomes" id="UP000632498"/>
    </source>
</evidence>
<feature type="transmembrane region" description="Helical" evidence="7">
    <location>
        <begin position="176"/>
        <end position="198"/>
    </location>
</feature>
<dbReference type="InterPro" id="IPR011701">
    <property type="entry name" value="MFS"/>
</dbReference>
<dbReference type="SUPFAM" id="SSF103473">
    <property type="entry name" value="MFS general substrate transporter"/>
    <property type="match status" value="1"/>
</dbReference>
<feature type="transmembrane region" description="Helical" evidence="7">
    <location>
        <begin position="383"/>
        <end position="404"/>
    </location>
</feature>
<comment type="caution">
    <text evidence="8">The sequence shown here is derived from an EMBL/GenBank/DDBJ whole genome shotgun (WGS) entry which is preliminary data.</text>
</comment>
<accession>A0A917BVN0</accession>
<reference evidence="8" key="2">
    <citation type="submission" date="2020-09" db="EMBL/GenBank/DDBJ databases">
        <authorList>
            <person name="Sun Q."/>
            <person name="Zhou Y."/>
        </authorList>
    </citation>
    <scope>NUCLEOTIDE SEQUENCE</scope>
    <source>
        <strain evidence="8">CGMCC 1.15254</strain>
    </source>
</reference>
<keyword evidence="4 7" id="KW-0812">Transmembrane</keyword>
<sequence length="443" mass="48537">MRSWLDASKIYFDRRILAILFLGFSSGLPLLLVYGTLSYWLGVEGVSLATIGFFSLARLPYTFKFLWAPLIDQVRLPVLHRLIGHRRSWALVSQIFLMLSILGLGHSDPAQTPETTALFAVFVAFFSATQDILIDAYRIELLKDDEQGAGAAMYVNGYRLGMLIAGAVAIGLSDWISWPLVYSIMAGLILIGMITVLLNREPENLAAQQQLEARNLHSAQLIADGKAPWLAALIANFKIAVIEPFKDFMTRAGWIWVLVFIVLYKMGEAMLGAMANPFYYQIGFSATEIASVTKVFGLGATIIGGMIGGIVVYRYGIVRALLYCGIVQMLSTLLFAVQAEVGHNVPMLMAAISGENITAGMATTAFVAYLSSQCNSAYTATQYALLSSFMAVPRDMFAALSGIMADQLGWTFFFVACSAIALPALLLLAWMQRRYETTVDNPA</sequence>
<keyword evidence="9" id="KW-1185">Reference proteome</keyword>
<feature type="transmembrane region" description="Helical" evidence="7">
    <location>
        <begin position="345"/>
        <end position="371"/>
    </location>
</feature>
<dbReference type="AlphaFoldDB" id="A0A917BVN0"/>
<dbReference type="InterPro" id="IPR036259">
    <property type="entry name" value="MFS_trans_sf"/>
</dbReference>
<gene>
    <name evidence="8" type="ORF">GCM10011332_10290</name>
</gene>
<reference evidence="8" key="1">
    <citation type="journal article" date="2014" name="Int. J. Syst. Evol. Microbiol.">
        <title>Complete genome sequence of Corynebacterium casei LMG S-19264T (=DSM 44701T), isolated from a smear-ripened cheese.</title>
        <authorList>
            <consortium name="US DOE Joint Genome Institute (JGI-PGF)"/>
            <person name="Walter F."/>
            <person name="Albersmeier A."/>
            <person name="Kalinowski J."/>
            <person name="Ruckert C."/>
        </authorList>
    </citation>
    <scope>NUCLEOTIDE SEQUENCE</scope>
    <source>
        <strain evidence="8">CGMCC 1.15254</strain>
    </source>
</reference>
<evidence type="ECO:0000256" key="3">
    <source>
        <dbReference type="ARBA" id="ARBA00022448"/>
    </source>
</evidence>
<dbReference type="PANTHER" id="PTHR12778">
    <property type="entry name" value="SOLUTE CARRIER FAMILY 33 ACETYL-COA TRANSPORTER -RELATED"/>
    <property type="match status" value="1"/>
</dbReference>
<dbReference type="Proteomes" id="UP000632498">
    <property type="component" value="Unassembled WGS sequence"/>
</dbReference>
<dbReference type="Gene3D" id="1.20.1250.20">
    <property type="entry name" value="MFS general substrate transporter like domains"/>
    <property type="match status" value="2"/>
</dbReference>
<feature type="transmembrane region" description="Helical" evidence="7">
    <location>
        <begin position="254"/>
        <end position="275"/>
    </location>
</feature>
<protein>
    <submittedName>
        <fullName evidence="8">MFS transporter</fullName>
    </submittedName>
</protein>
<comment type="similarity">
    <text evidence="2">Belongs to the major facilitator superfamily.</text>
</comment>
<name>A0A917BVN0_9PROT</name>
<feature type="transmembrane region" description="Helical" evidence="7">
    <location>
        <begin position="88"/>
        <end position="105"/>
    </location>
</feature>
<proteinExistence type="inferred from homology"/>
<evidence type="ECO:0000256" key="1">
    <source>
        <dbReference type="ARBA" id="ARBA00004141"/>
    </source>
</evidence>
<organism evidence="8 9">
    <name type="scientific">Terasakiella brassicae</name>
    <dbReference type="NCBI Taxonomy" id="1634917"/>
    <lineage>
        <taxon>Bacteria</taxon>
        <taxon>Pseudomonadati</taxon>
        <taxon>Pseudomonadota</taxon>
        <taxon>Alphaproteobacteria</taxon>
        <taxon>Rhodospirillales</taxon>
        <taxon>Terasakiellaceae</taxon>
        <taxon>Terasakiella</taxon>
    </lineage>
</organism>
<evidence type="ECO:0000256" key="5">
    <source>
        <dbReference type="ARBA" id="ARBA00022989"/>
    </source>
</evidence>
<dbReference type="GO" id="GO:0016020">
    <property type="term" value="C:membrane"/>
    <property type="evidence" value="ECO:0007669"/>
    <property type="project" value="UniProtKB-SubCell"/>
</dbReference>
<feature type="transmembrane region" description="Helical" evidence="7">
    <location>
        <begin position="320"/>
        <end position="339"/>
    </location>
</feature>
<evidence type="ECO:0000313" key="8">
    <source>
        <dbReference type="EMBL" id="GGF58664.1"/>
    </source>
</evidence>
<feature type="transmembrane region" description="Helical" evidence="7">
    <location>
        <begin position="16"/>
        <end position="40"/>
    </location>
</feature>
<keyword evidence="5 7" id="KW-1133">Transmembrane helix</keyword>
<feature type="transmembrane region" description="Helical" evidence="7">
    <location>
        <begin position="295"/>
        <end position="313"/>
    </location>
</feature>
<evidence type="ECO:0000256" key="6">
    <source>
        <dbReference type="ARBA" id="ARBA00023136"/>
    </source>
</evidence>
<feature type="transmembrane region" description="Helical" evidence="7">
    <location>
        <begin position="46"/>
        <end position="67"/>
    </location>
</feature>
<feature type="transmembrane region" description="Helical" evidence="7">
    <location>
        <begin position="117"/>
        <end position="137"/>
    </location>
</feature>